<feature type="compositionally biased region" description="Low complexity" evidence="3">
    <location>
        <begin position="150"/>
        <end position="160"/>
    </location>
</feature>
<dbReference type="VEuPathDB" id="FungiDB:AAP_05528"/>
<feature type="region of interest" description="Disordered" evidence="3">
    <location>
        <begin position="148"/>
        <end position="174"/>
    </location>
</feature>
<dbReference type="Proteomes" id="UP000242877">
    <property type="component" value="Unassembled WGS sequence"/>
</dbReference>
<gene>
    <name evidence="4" type="ORF">AAP_05528</name>
</gene>
<dbReference type="OrthoDB" id="4153866at2759"/>
<dbReference type="SUPFAM" id="SSF51695">
    <property type="entry name" value="PLC-like phosphodiesterases"/>
    <property type="match status" value="1"/>
</dbReference>
<comment type="similarity">
    <text evidence="1">Belongs to the AIM6 family.</text>
</comment>
<dbReference type="InterPro" id="IPR017946">
    <property type="entry name" value="PLC-like_Pdiesterase_TIM-brl"/>
</dbReference>
<sequence>MYSSMMKLLPRRNILPLRIYIFFLSSRSTLIALFPDLLDSAVSSYIHITGHPPPLDEPIDDFLYQEPFSANYSLTRGVRPVACHSHNDYWRPYPLYSAIHAGCIGVEADIWLYENDLYVGHTTSTLRPNRTFDNLYVNPLVEILDARNPQRQQQQQQQQQHSGQENREPPNGVFTEAPHQTLVLLVDFKMNGDETWPYLMKQLDPLRERGYLTYFNGTTRVEGPVTVVGTGNAPFHLIVENSTYRDVFYDAPLAYLPLLPDIDETQTQSSSSDDQNSTTSSSLSTKPPPLPPFDFTNSYYASASFKKFIGTCWAWMLTNSQLDTIRLHVNSAHKRGLFVRYWSSPGFPHGFRNRLWRLMIQEGVDLLNTDDLVAATSRDWGWKGKWAWVRKDDDDATGMGFVEGA</sequence>
<name>A0A167VJG6_9EURO</name>
<evidence type="ECO:0000256" key="1">
    <source>
        <dbReference type="ARBA" id="ARBA00008858"/>
    </source>
</evidence>
<organism evidence="4 5">
    <name type="scientific">Ascosphaera apis ARSEF 7405</name>
    <dbReference type="NCBI Taxonomy" id="392613"/>
    <lineage>
        <taxon>Eukaryota</taxon>
        <taxon>Fungi</taxon>
        <taxon>Dikarya</taxon>
        <taxon>Ascomycota</taxon>
        <taxon>Pezizomycotina</taxon>
        <taxon>Eurotiomycetes</taxon>
        <taxon>Eurotiomycetidae</taxon>
        <taxon>Onygenales</taxon>
        <taxon>Ascosphaeraceae</taxon>
        <taxon>Ascosphaera</taxon>
    </lineage>
</organism>
<feature type="region of interest" description="Disordered" evidence="3">
    <location>
        <begin position="264"/>
        <end position="289"/>
    </location>
</feature>
<keyword evidence="5" id="KW-1185">Reference proteome</keyword>
<evidence type="ECO:0000256" key="3">
    <source>
        <dbReference type="SAM" id="MobiDB-lite"/>
    </source>
</evidence>
<dbReference type="GO" id="GO:0006629">
    <property type="term" value="P:lipid metabolic process"/>
    <property type="evidence" value="ECO:0007669"/>
    <property type="project" value="InterPro"/>
</dbReference>
<evidence type="ECO:0000313" key="5">
    <source>
        <dbReference type="Proteomes" id="UP000242877"/>
    </source>
</evidence>
<dbReference type="PANTHER" id="PTHR31571:SF1">
    <property type="entry name" value="ALTERED INHERITANCE OF MITOCHONDRIA PROTEIN 6"/>
    <property type="match status" value="1"/>
</dbReference>
<accession>A0A167VJG6</accession>
<comment type="caution">
    <text evidence="4">The sequence shown here is derived from an EMBL/GenBank/DDBJ whole genome shotgun (WGS) entry which is preliminary data.</text>
</comment>
<dbReference type="PANTHER" id="PTHR31571">
    <property type="entry name" value="ALTERED INHERITANCE OF MITOCHONDRIA PROTEIN 6"/>
    <property type="match status" value="1"/>
</dbReference>
<reference evidence="4 5" key="1">
    <citation type="journal article" date="2016" name="Genome Biol. Evol.">
        <title>Divergent and convergent evolution of fungal pathogenicity.</title>
        <authorList>
            <person name="Shang Y."/>
            <person name="Xiao G."/>
            <person name="Zheng P."/>
            <person name="Cen K."/>
            <person name="Zhan S."/>
            <person name="Wang C."/>
        </authorList>
    </citation>
    <scope>NUCLEOTIDE SEQUENCE [LARGE SCALE GENOMIC DNA]</scope>
    <source>
        <strain evidence="4 5">ARSEF 7405</strain>
    </source>
</reference>
<feature type="compositionally biased region" description="Low complexity" evidence="3">
    <location>
        <begin position="264"/>
        <end position="285"/>
    </location>
</feature>
<evidence type="ECO:0000313" key="4">
    <source>
        <dbReference type="EMBL" id="KZZ87617.1"/>
    </source>
</evidence>
<proteinExistence type="inferred from homology"/>
<dbReference type="GO" id="GO:0008081">
    <property type="term" value="F:phosphoric diester hydrolase activity"/>
    <property type="evidence" value="ECO:0007669"/>
    <property type="project" value="InterPro"/>
</dbReference>
<evidence type="ECO:0000256" key="2">
    <source>
        <dbReference type="ARBA" id="ARBA00014286"/>
    </source>
</evidence>
<dbReference type="EMBL" id="AZGZ01000032">
    <property type="protein sequence ID" value="KZZ87617.1"/>
    <property type="molecule type" value="Genomic_DNA"/>
</dbReference>
<dbReference type="InterPro" id="IPR051236">
    <property type="entry name" value="HAT_RTT109-like"/>
</dbReference>
<protein>
    <recommendedName>
        <fullName evidence="2">Altered inheritance of mitochondria protein 6</fullName>
    </recommendedName>
</protein>
<dbReference type="AlphaFoldDB" id="A0A167VJG6"/>